<dbReference type="Pfam" id="PF02012">
    <property type="entry name" value="BNR"/>
    <property type="match status" value="1"/>
</dbReference>
<dbReference type="PROSITE" id="PS51257">
    <property type="entry name" value="PROKAR_LIPOPROTEIN"/>
    <property type="match status" value="1"/>
</dbReference>
<reference evidence="1" key="1">
    <citation type="journal article" date="2020" name="Int. J. Syst. Evol. Microbiol.">
        <title>Aquipluma nitroreducens gen. nov. sp. nov., a novel facultatively anaerobic bacterium isolated from a freshwater lake.</title>
        <authorList>
            <person name="Watanabe M."/>
            <person name="Kojima H."/>
            <person name="Fukui M."/>
        </authorList>
    </citation>
    <scope>NUCLEOTIDE SEQUENCE</scope>
    <source>
        <strain evidence="1">MeG22</strain>
    </source>
</reference>
<gene>
    <name evidence="1" type="ORF">AQPE_4418</name>
</gene>
<dbReference type="SUPFAM" id="SSF50939">
    <property type="entry name" value="Sialidases"/>
    <property type="match status" value="1"/>
</dbReference>
<dbReference type="PANTHER" id="PTHR43739:SF5">
    <property type="entry name" value="EXO-ALPHA-SIALIDASE"/>
    <property type="match status" value="1"/>
</dbReference>
<dbReference type="RefSeq" id="WP_318348395.1">
    <property type="nucleotide sequence ID" value="NZ_AP018694.1"/>
</dbReference>
<keyword evidence="2" id="KW-1185">Reference proteome</keyword>
<dbReference type="PANTHER" id="PTHR43739">
    <property type="entry name" value="XYLOGLUCANASE (EUROFUNG)"/>
    <property type="match status" value="1"/>
</dbReference>
<protein>
    <submittedName>
        <fullName evidence="1">Glycosyl hydrolase, BNR repeat</fullName>
    </submittedName>
</protein>
<organism evidence="1 2">
    <name type="scientific">Aquipluma nitroreducens</name>
    <dbReference type="NCBI Taxonomy" id="2010828"/>
    <lineage>
        <taxon>Bacteria</taxon>
        <taxon>Pseudomonadati</taxon>
        <taxon>Bacteroidota</taxon>
        <taxon>Bacteroidia</taxon>
        <taxon>Marinilabiliales</taxon>
        <taxon>Prolixibacteraceae</taxon>
        <taxon>Aquipluma</taxon>
    </lineage>
</organism>
<proteinExistence type="predicted"/>
<dbReference type="InterPro" id="IPR015943">
    <property type="entry name" value="WD40/YVTN_repeat-like_dom_sf"/>
</dbReference>
<evidence type="ECO:0000313" key="1">
    <source>
        <dbReference type="EMBL" id="BBE20227.1"/>
    </source>
</evidence>
<dbReference type="Gene3D" id="2.130.10.10">
    <property type="entry name" value="YVTN repeat-like/Quinoprotein amine dehydrogenase"/>
    <property type="match status" value="4"/>
</dbReference>
<dbReference type="Pfam" id="PF15899">
    <property type="entry name" value="BNR_6"/>
    <property type="match status" value="1"/>
</dbReference>
<dbReference type="Proteomes" id="UP001193389">
    <property type="component" value="Chromosome"/>
</dbReference>
<dbReference type="KEGG" id="anf:AQPE_4418"/>
<dbReference type="AlphaFoldDB" id="A0A5K7SFL4"/>
<dbReference type="GO" id="GO:0016787">
    <property type="term" value="F:hydrolase activity"/>
    <property type="evidence" value="ECO:0007669"/>
    <property type="project" value="UniProtKB-KW"/>
</dbReference>
<dbReference type="EMBL" id="AP018694">
    <property type="protein sequence ID" value="BBE20227.1"/>
    <property type="molecule type" value="Genomic_DNA"/>
</dbReference>
<accession>A0A5K7SFL4</accession>
<keyword evidence="1" id="KW-0378">Hydrolase</keyword>
<evidence type="ECO:0000313" key="2">
    <source>
        <dbReference type="Proteomes" id="UP001193389"/>
    </source>
</evidence>
<dbReference type="InterPro" id="IPR036278">
    <property type="entry name" value="Sialidase_sf"/>
</dbReference>
<dbReference type="GO" id="GO:0010411">
    <property type="term" value="P:xyloglucan metabolic process"/>
    <property type="evidence" value="ECO:0007669"/>
    <property type="project" value="TreeGrafter"/>
</dbReference>
<dbReference type="SUPFAM" id="SSF110296">
    <property type="entry name" value="Oligoxyloglucan reducing end-specific cellobiohydrolase"/>
    <property type="match status" value="2"/>
</dbReference>
<sequence>MKWILYFLIFIIAGCQSGSQANKQKQAVPQWEKIGPGGGGSTFIPTFSYHNPDHFLVKCDMTGSYLTRNGGISYQQINMAGGASCYAFDPNDSTTVYIGSSTLNRSKDGGKTWEQIFPKQSEIKSETYIGDHADFKIETTESSLYVGQEGNIGTIRVDPVQAETLYFTMGSYFFYSNNAGQSWKRQDIQHQIDNLYTNPTSAKNEVYIFSNEAIAIFDKTSKKITSRDIPKAMLPALSFTAGTIKNTGKTIFYALHHLSPKENAYTFTNSEIWTSEDLGVSWNPAKDVTITNETSGLKPCFTMVVCSEHDAGNAYVVTNNFEVKNKDKTSTFWYGALKTGDSGKSWNWVWKGGGGSGQYGVQDAQDAANLKDSWVHQAFGGEFIQLIDAGVSPQDGNIAIVTDWYRTMKTMDGGKTWSEIYSIPNPDGTFTSRGMDVTTTYGVHFDPFDKNHLAISYTDIGFHHSYDNGKSWNRSVEGVPNNWVNTCYWMVFDPEVKGKVWSVWSGIHDFPRGKMTRNPKWKESKNANGGVCVSTDGGKTWKPTIEGMGTNSPATSIVLDPKSAPGNRTLYAGVYSKGVFKSTDDGRTWTLKNNGIETNTCAFELTLAGNGNLFLTVSPTPVYKDGKKGKEIFSGAVYRSTDGAENWTKLKVCDGLLFPNGIAIDPANPDLLYLGCWANISLADMVGGDVVRENGGDKMLDMPGGIFRSEDGGNTWKSIFDKKQYVYDVTIDPYHSGRLYCNTFNQAAWRSDDLGKTWKKIKGYDFHWGQRIIVDQNDHEKVFITTFGSSVWHGVPEVE</sequence>
<dbReference type="InterPro" id="IPR052025">
    <property type="entry name" value="Xyloglucanase_GH74"/>
</dbReference>
<name>A0A5K7SFL4_9BACT</name>
<dbReference type="InterPro" id="IPR002860">
    <property type="entry name" value="BNR_rpt"/>
</dbReference>
<dbReference type="CDD" id="cd15482">
    <property type="entry name" value="Sialidase_non-viral"/>
    <property type="match status" value="1"/>
</dbReference>